<name>A0A1N7SPN1_9BURK</name>
<keyword evidence="1" id="KW-0472">Membrane</keyword>
<reference evidence="2" key="1">
    <citation type="submission" date="2016-12" db="EMBL/GenBank/DDBJ databases">
        <authorList>
            <person name="Moulin L."/>
        </authorList>
    </citation>
    <scope>NUCLEOTIDE SEQUENCE [LARGE SCALE GENOMIC DNA]</scope>
    <source>
        <strain evidence="2">STM 7183</strain>
    </source>
</reference>
<comment type="caution">
    <text evidence="2">The sequence shown here is derived from an EMBL/GenBank/DDBJ whole genome shotgun (WGS) entry which is preliminary data.</text>
</comment>
<evidence type="ECO:0008006" key="4">
    <source>
        <dbReference type="Google" id="ProtNLM"/>
    </source>
</evidence>
<proteinExistence type="predicted"/>
<keyword evidence="3" id="KW-1185">Reference proteome</keyword>
<dbReference type="RefSeq" id="WP_087738382.1">
    <property type="nucleotide sequence ID" value="NZ_CYGY02000068.1"/>
</dbReference>
<dbReference type="Proteomes" id="UP000195569">
    <property type="component" value="Unassembled WGS sequence"/>
</dbReference>
<dbReference type="Gene3D" id="1.20.1250.20">
    <property type="entry name" value="MFS general substrate transporter like domains"/>
    <property type="match status" value="1"/>
</dbReference>
<accession>A0A1N7SPN1</accession>
<evidence type="ECO:0000313" key="2">
    <source>
        <dbReference type="EMBL" id="SIT49338.1"/>
    </source>
</evidence>
<evidence type="ECO:0000313" key="3">
    <source>
        <dbReference type="Proteomes" id="UP000195569"/>
    </source>
</evidence>
<dbReference type="SUPFAM" id="SSF103473">
    <property type="entry name" value="MFS general substrate transporter"/>
    <property type="match status" value="1"/>
</dbReference>
<organism evidence="2 3">
    <name type="scientific">Paraburkholderia piptadeniae</name>
    <dbReference type="NCBI Taxonomy" id="1701573"/>
    <lineage>
        <taxon>Bacteria</taxon>
        <taxon>Pseudomonadati</taxon>
        <taxon>Pseudomonadota</taxon>
        <taxon>Betaproteobacteria</taxon>
        <taxon>Burkholderiales</taxon>
        <taxon>Burkholderiaceae</taxon>
        <taxon>Paraburkholderia</taxon>
    </lineage>
</organism>
<sequence length="85" mass="9080">MDTSVGKATLGRVTTVLVPFLMFCYLVSFIDRVNVGFAALQMNRDIGISPSVFGLGSGLFFLSYFLFEVLAAKAADVGLEFATGS</sequence>
<dbReference type="AlphaFoldDB" id="A0A1N7SPN1"/>
<keyword evidence="1" id="KW-0812">Transmembrane</keyword>
<evidence type="ECO:0000256" key="1">
    <source>
        <dbReference type="SAM" id="Phobius"/>
    </source>
</evidence>
<protein>
    <recommendedName>
        <fullName evidence="4">Tartrate transporter</fullName>
    </recommendedName>
</protein>
<dbReference type="EMBL" id="CYGY02000068">
    <property type="protein sequence ID" value="SIT49338.1"/>
    <property type="molecule type" value="Genomic_DNA"/>
</dbReference>
<gene>
    <name evidence="2" type="ORF">BN2476_680085</name>
</gene>
<dbReference type="InterPro" id="IPR036259">
    <property type="entry name" value="MFS_trans_sf"/>
</dbReference>
<dbReference type="OrthoDB" id="9773957at2"/>
<feature type="transmembrane region" description="Helical" evidence="1">
    <location>
        <begin position="52"/>
        <end position="72"/>
    </location>
</feature>
<keyword evidence="1" id="KW-1133">Transmembrane helix</keyword>